<name>A0A1X2LNX6_9MYCO</name>
<proteinExistence type="predicted"/>
<gene>
    <name evidence="1" type="ORF">B8W66_22890</name>
</gene>
<dbReference type="Proteomes" id="UP000193247">
    <property type="component" value="Unassembled WGS sequence"/>
</dbReference>
<evidence type="ECO:0000313" key="2">
    <source>
        <dbReference type="Proteomes" id="UP000193247"/>
    </source>
</evidence>
<sequence length="194" mass="19970">MLLAYVLIVKGEFGVAASMLEPAAATLERTGYSWGPLSLMLLATAIAQQGDIAESAKALRRAETRHGTKSALFAPELGLARAWTRAAARDTTGAIAAAREAARTAARAGQSAIALRAWHDAVRLGDIRAVDPVTHLATEMDCTVGNVVVKHARGLADGDAAALTAVAAELAGIGMAAAAADATEAAARFGRRER</sequence>
<organism evidence="1 2">
    <name type="scientific">Mycobacterium decipiens</name>
    <dbReference type="NCBI Taxonomy" id="1430326"/>
    <lineage>
        <taxon>Bacteria</taxon>
        <taxon>Bacillati</taxon>
        <taxon>Actinomycetota</taxon>
        <taxon>Actinomycetes</taxon>
        <taxon>Mycobacteriales</taxon>
        <taxon>Mycobacteriaceae</taxon>
        <taxon>Mycobacterium</taxon>
    </lineage>
</organism>
<reference evidence="1 2" key="1">
    <citation type="submission" date="2017-04" db="EMBL/GenBank/DDBJ databases">
        <title>The new phylogeny of genus Mycobacterium.</title>
        <authorList>
            <person name="Tortoli E."/>
            <person name="Trovato A."/>
            <person name="Cirillo D.M."/>
        </authorList>
    </citation>
    <scope>NUCLEOTIDE SEQUENCE [LARGE SCALE GENOMIC DNA]</scope>
    <source>
        <strain evidence="1 2">TBL 1200985</strain>
    </source>
</reference>
<dbReference type="AlphaFoldDB" id="A0A1X2LNX6"/>
<comment type="caution">
    <text evidence="1">The sequence shown here is derived from an EMBL/GenBank/DDBJ whole genome shotgun (WGS) entry which is preliminary data.</text>
</comment>
<dbReference type="STRING" id="1430326.B8W66_22890"/>
<keyword evidence="2" id="KW-1185">Reference proteome</keyword>
<accession>A0A1X2LNX6</accession>
<evidence type="ECO:0000313" key="1">
    <source>
        <dbReference type="EMBL" id="OSC36490.1"/>
    </source>
</evidence>
<dbReference type="EMBL" id="NCXP01000056">
    <property type="protein sequence ID" value="OSC36490.1"/>
    <property type="molecule type" value="Genomic_DNA"/>
</dbReference>
<protein>
    <submittedName>
        <fullName evidence="1">AAA family ATPase</fullName>
    </submittedName>
</protein>